<dbReference type="Pfam" id="PF08547">
    <property type="entry name" value="CIA30"/>
    <property type="match status" value="1"/>
</dbReference>
<name>A0A7S0XHU6_9RHOD</name>
<proteinExistence type="predicted"/>
<dbReference type="Pfam" id="PF13460">
    <property type="entry name" value="NAD_binding_10"/>
    <property type="match status" value="2"/>
</dbReference>
<gene>
    <name evidence="4" type="ORF">EMAD1354_LOCUS868</name>
</gene>
<feature type="domain" description="NAD(P)-binding" evidence="3">
    <location>
        <begin position="88"/>
        <end position="188"/>
    </location>
</feature>
<accession>A0A7S0XHU6</accession>
<dbReference type="EMBL" id="HBFE01001257">
    <property type="protein sequence ID" value="CAD8724791.1"/>
    <property type="molecule type" value="Transcribed_RNA"/>
</dbReference>
<dbReference type="PANTHER" id="PTHR15020:SF11">
    <property type="entry name" value="OS06G0360300 PROTEIN"/>
    <property type="match status" value="1"/>
</dbReference>
<feature type="region of interest" description="Disordered" evidence="1">
    <location>
        <begin position="502"/>
        <end position="533"/>
    </location>
</feature>
<sequence length="533" mass="57461">MLCFVGGALARVDSRWGVRCAVRESACGRVHENHHSVVVARNRSGNGVRMAANPLGQVLSRALDALSGSSSSSDGSRLQSIASVLVIGATGKTGSEVVRSLREMNPNLRVFAGCRDGSAQERGVSFDEQIDMVSVDVTEEGSITGAIQKVKPDAIVWTVGSRTPREVDAEGLAKVVAAFSESASGRILKSSRTQYLFDFTKNGGAAASRFSPLDDVIMGGVSASRMDRDPISSGGLGAAFTGYVSLDQNGGFCQARAQWSPSSPLNLVGYDGIELVVRGDGRRYKVNLKNTAEPEFVFQASFDTIKGERLRVRLPFSDFLPTKRGKLAYTDGSSMYSDTLALDSITAFSLVVSKIETGGMTNSAFAPGEFKLELESISAFYAIQPRFVLLSSAAVTRPFWTEEEKAAYSYASTIPIVQLNPGNVLGEKLRGEDFLRASGLPYCIVRATGLNDKEQPMNSRLVLTQGDRAVGRIHRKDLAKGISYALQSPQAAFKTFEIESKPPLPMQSESEMESDFARLQPDCRLQLSPQSIT</sequence>
<dbReference type="AlphaFoldDB" id="A0A7S0XHU6"/>
<dbReference type="SUPFAM" id="SSF49785">
    <property type="entry name" value="Galactose-binding domain-like"/>
    <property type="match status" value="1"/>
</dbReference>
<evidence type="ECO:0000259" key="2">
    <source>
        <dbReference type="Pfam" id="PF08547"/>
    </source>
</evidence>
<dbReference type="InterPro" id="IPR036291">
    <property type="entry name" value="NAD(P)-bd_dom_sf"/>
</dbReference>
<evidence type="ECO:0000313" key="4">
    <source>
        <dbReference type="EMBL" id="CAD8724791.1"/>
    </source>
</evidence>
<dbReference type="PANTHER" id="PTHR15020">
    <property type="entry name" value="FLAVIN REDUCTASE-RELATED"/>
    <property type="match status" value="1"/>
</dbReference>
<reference evidence="4" key="1">
    <citation type="submission" date="2021-01" db="EMBL/GenBank/DDBJ databases">
        <authorList>
            <person name="Corre E."/>
            <person name="Pelletier E."/>
            <person name="Niang G."/>
            <person name="Scheremetjew M."/>
            <person name="Finn R."/>
            <person name="Kale V."/>
            <person name="Holt S."/>
            <person name="Cochrane G."/>
            <person name="Meng A."/>
            <person name="Brown T."/>
            <person name="Cohen L."/>
        </authorList>
    </citation>
    <scope>NUCLEOTIDE SEQUENCE</scope>
    <source>
        <strain evidence="4">CCMP3276</strain>
    </source>
</reference>
<protein>
    <recommendedName>
        <fullName evidence="5">NAD(P)-binding domain-containing protein</fullName>
    </recommendedName>
</protein>
<feature type="domain" description="NADH:ubiquinone oxidoreductase intermediate-associated protein 30" evidence="2">
    <location>
        <begin position="198"/>
        <end position="374"/>
    </location>
</feature>
<dbReference type="InterPro" id="IPR016040">
    <property type="entry name" value="NAD(P)-bd_dom"/>
</dbReference>
<organism evidence="4">
    <name type="scientific">Erythrolobus madagascarensis</name>
    <dbReference type="NCBI Taxonomy" id="708628"/>
    <lineage>
        <taxon>Eukaryota</taxon>
        <taxon>Rhodophyta</taxon>
        <taxon>Bangiophyceae</taxon>
        <taxon>Porphyridiales</taxon>
        <taxon>Porphyridiaceae</taxon>
        <taxon>Erythrolobus</taxon>
    </lineage>
</organism>
<evidence type="ECO:0008006" key="5">
    <source>
        <dbReference type="Google" id="ProtNLM"/>
    </source>
</evidence>
<feature type="domain" description="NAD(P)-binding" evidence="3">
    <location>
        <begin position="386"/>
        <end position="489"/>
    </location>
</feature>
<dbReference type="InterPro" id="IPR013857">
    <property type="entry name" value="NADH-UbQ_OxRdtase-assoc_prot30"/>
</dbReference>
<evidence type="ECO:0000256" key="1">
    <source>
        <dbReference type="SAM" id="MobiDB-lite"/>
    </source>
</evidence>
<dbReference type="Gene3D" id="3.40.50.720">
    <property type="entry name" value="NAD(P)-binding Rossmann-like Domain"/>
    <property type="match status" value="2"/>
</dbReference>
<evidence type="ECO:0000259" key="3">
    <source>
        <dbReference type="Pfam" id="PF13460"/>
    </source>
</evidence>
<dbReference type="InterPro" id="IPR008979">
    <property type="entry name" value="Galactose-bd-like_sf"/>
</dbReference>
<dbReference type="SUPFAM" id="SSF51735">
    <property type="entry name" value="NAD(P)-binding Rossmann-fold domains"/>
    <property type="match status" value="1"/>
</dbReference>